<keyword evidence="3" id="KW-0687">Ribonucleoprotein</keyword>
<proteinExistence type="inferred from homology"/>
<dbReference type="Gene3D" id="2.30.30.790">
    <property type="match status" value="1"/>
</dbReference>
<gene>
    <name evidence="4" type="ORF">METZ01_LOCUS312648</name>
</gene>
<protein>
    <recommendedName>
        <fullName evidence="5">50S ribosomal protein L19</fullName>
    </recommendedName>
</protein>
<comment type="similarity">
    <text evidence="1">Belongs to the bacterial ribosomal protein bL19 family.</text>
</comment>
<keyword evidence="2" id="KW-0689">Ribosomal protein</keyword>
<dbReference type="PRINTS" id="PR00061">
    <property type="entry name" value="RIBOSOMALL19"/>
</dbReference>
<evidence type="ECO:0000313" key="4">
    <source>
        <dbReference type="EMBL" id="SVC59794.1"/>
    </source>
</evidence>
<evidence type="ECO:0000256" key="1">
    <source>
        <dbReference type="ARBA" id="ARBA00005781"/>
    </source>
</evidence>
<dbReference type="HAMAP" id="MF_00402">
    <property type="entry name" value="Ribosomal_bL19"/>
    <property type="match status" value="1"/>
</dbReference>
<evidence type="ECO:0000256" key="3">
    <source>
        <dbReference type="ARBA" id="ARBA00023274"/>
    </source>
</evidence>
<dbReference type="InterPro" id="IPR001857">
    <property type="entry name" value="Ribosomal_bL19"/>
</dbReference>
<dbReference type="Pfam" id="PF01245">
    <property type="entry name" value="Ribosomal_L19"/>
    <property type="match status" value="1"/>
</dbReference>
<dbReference type="InterPro" id="IPR008991">
    <property type="entry name" value="Translation_prot_SH3-like_sf"/>
</dbReference>
<dbReference type="PANTHER" id="PTHR15680">
    <property type="entry name" value="RIBOSOMAL PROTEIN L19"/>
    <property type="match status" value="1"/>
</dbReference>
<sequence length="115" mass="13359">MDATLLREITADQIKSDLPEFGAGDTLRVHVRVIEGEKERVQIFEGDVLQRRGSGVHETFTVRKVTQGIAVERIFPVHSPRIAKIERTRIGRVRRARLFYLRDRKGRAARIREKR</sequence>
<dbReference type="GO" id="GO:0006412">
    <property type="term" value="P:translation"/>
    <property type="evidence" value="ECO:0007669"/>
    <property type="project" value="InterPro"/>
</dbReference>
<dbReference type="SUPFAM" id="SSF50104">
    <property type="entry name" value="Translation proteins SH3-like domain"/>
    <property type="match status" value="1"/>
</dbReference>
<accession>A0A382NF10</accession>
<dbReference type="InterPro" id="IPR038657">
    <property type="entry name" value="Ribosomal_bL19_sf"/>
</dbReference>
<evidence type="ECO:0008006" key="5">
    <source>
        <dbReference type="Google" id="ProtNLM"/>
    </source>
</evidence>
<reference evidence="4" key="1">
    <citation type="submission" date="2018-05" db="EMBL/GenBank/DDBJ databases">
        <authorList>
            <person name="Lanie J.A."/>
            <person name="Ng W.-L."/>
            <person name="Kazmierczak K.M."/>
            <person name="Andrzejewski T.M."/>
            <person name="Davidsen T.M."/>
            <person name="Wayne K.J."/>
            <person name="Tettelin H."/>
            <person name="Glass J.I."/>
            <person name="Rusch D."/>
            <person name="Podicherti R."/>
            <person name="Tsui H.-C.T."/>
            <person name="Winkler M.E."/>
        </authorList>
    </citation>
    <scope>NUCLEOTIDE SEQUENCE</scope>
</reference>
<name>A0A382NF10_9ZZZZ</name>
<dbReference type="GO" id="GO:0003735">
    <property type="term" value="F:structural constituent of ribosome"/>
    <property type="evidence" value="ECO:0007669"/>
    <property type="project" value="InterPro"/>
</dbReference>
<evidence type="ECO:0000256" key="2">
    <source>
        <dbReference type="ARBA" id="ARBA00022980"/>
    </source>
</evidence>
<dbReference type="AlphaFoldDB" id="A0A382NF10"/>
<dbReference type="PANTHER" id="PTHR15680:SF9">
    <property type="entry name" value="LARGE RIBOSOMAL SUBUNIT PROTEIN BL19M"/>
    <property type="match status" value="1"/>
</dbReference>
<dbReference type="FunFam" id="2.30.30.790:FF:000001">
    <property type="entry name" value="50S ribosomal protein L19"/>
    <property type="match status" value="1"/>
</dbReference>
<organism evidence="4">
    <name type="scientific">marine metagenome</name>
    <dbReference type="NCBI Taxonomy" id="408172"/>
    <lineage>
        <taxon>unclassified sequences</taxon>
        <taxon>metagenomes</taxon>
        <taxon>ecological metagenomes</taxon>
    </lineage>
</organism>
<dbReference type="GO" id="GO:0022625">
    <property type="term" value="C:cytosolic large ribosomal subunit"/>
    <property type="evidence" value="ECO:0007669"/>
    <property type="project" value="TreeGrafter"/>
</dbReference>
<dbReference type="EMBL" id="UINC01100050">
    <property type="protein sequence ID" value="SVC59794.1"/>
    <property type="molecule type" value="Genomic_DNA"/>
</dbReference>
<dbReference type="NCBIfam" id="TIGR01024">
    <property type="entry name" value="rplS_bact"/>
    <property type="match status" value="1"/>
</dbReference>
<dbReference type="PIRSF" id="PIRSF002191">
    <property type="entry name" value="Ribosomal_L19"/>
    <property type="match status" value="1"/>
</dbReference>